<evidence type="ECO:0000256" key="2">
    <source>
        <dbReference type="SAM" id="Phobius"/>
    </source>
</evidence>
<keyword evidence="2" id="KW-0812">Transmembrane</keyword>
<feature type="compositionally biased region" description="Basic and acidic residues" evidence="1">
    <location>
        <begin position="220"/>
        <end position="255"/>
    </location>
</feature>
<reference evidence="3" key="1">
    <citation type="submission" date="2022-11" db="EMBL/GenBank/DDBJ databases">
        <title>Centuries of genome instability and evolution in soft-shell clam transmissible cancer (bioRxiv).</title>
        <authorList>
            <person name="Hart S.F.M."/>
            <person name="Yonemitsu M.A."/>
            <person name="Giersch R.M."/>
            <person name="Beal B.F."/>
            <person name="Arriagada G."/>
            <person name="Davis B.W."/>
            <person name="Ostrander E.A."/>
            <person name="Goff S.P."/>
            <person name="Metzger M.J."/>
        </authorList>
    </citation>
    <scope>NUCLEOTIDE SEQUENCE</scope>
    <source>
        <strain evidence="3">MELC-2E11</strain>
        <tissue evidence="3">Siphon/mantle</tissue>
    </source>
</reference>
<keyword evidence="2" id="KW-0472">Membrane</keyword>
<feature type="region of interest" description="Disordered" evidence="1">
    <location>
        <begin position="220"/>
        <end position="269"/>
    </location>
</feature>
<protein>
    <submittedName>
        <fullName evidence="3">Uncharacterized protein</fullName>
    </submittedName>
</protein>
<organism evidence="3 4">
    <name type="scientific">Mya arenaria</name>
    <name type="common">Soft-shell clam</name>
    <dbReference type="NCBI Taxonomy" id="6604"/>
    <lineage>
        <taxon>Eukaryota</taxon>
        <taxon>Metazoa</taxon>
        <taxon>Spiralia</taxon>
        <taxon>Lophotrochozoa</taxon>
        <taxon>Mollusca</taxon>
        <taxon>Bivalvia</taxon>
        <taxon>Autobranchia</taxon>
        <taxon>Heteroconchia</taxon>
        <taxon>Euheterodonta</taxon>
        <taxon>Imparidentia</taxon>
        <taxon>Neoheterodontei</taxon>
        <taxon>Myida</taxon>
        <taxon>Myoidea</taxon>
        <taxon>Myidae</taxon>
        <taxon>Mya</taxon>
    </lineage>
</organism>
<evidence type="ECO:0000256" key="1">
    <source>
        <dbReference type="SAM" id="MobiDB-lite"/>
    </source>
</evidence>
<feature type="transmembrane region" description="Helical" evidence="2">
    <location>
        <begin position="76"/>
        <end position="102"/>
    </location>
</feature>
<sequence>ELLIDCTDNDTVCQRYCRKYDKESSVALYCTTHDSGWSPAPKPTPTDEVTPSKQKKAYDCPVQVCPRKDCETLREISGVSVGAAVGILVLGLFVGAMATAALCVCCPSAHAKASAVRSGKKKTCRGNLEDEEISWRRSLPYLLTFGLEPQQRKMPTVVELTPNTYTAMTSPRYGYKKFVNDVTPGTSSSTVAESAYQPLNTDRGHSAEYNQISAVRDDGDLRSQEHSDPGGAHHDFVLKKKDAEMDCTETGHPDNDTSVPHDSFVLEKK</sequence>
<gene>
    <name evidence="3" type="ORF">MAR_010704</name>
</gene>
<feature type="compositionally biased region" description="Polar residues" evidence="1">
    <location>
        <begin position="186"/>
        <end position="200"/>
    </location>
</feature>
<feature type="region of interest" description="Disordered" evidence="1">
    <location>
        <begin position="186"/>
        <end position="206"/>
    </location>
</feature>
<evidence type="ECO:0000313" key="3">
    <source>
        <dbReference type="EMBL" id="WAR25000.1"/>
    </source>
</evidence>
<keyword evidence="4" id="KW-1185">Reference proteome</keyword>
<accession>A0ABY7FRZ5</accession>
<feature type="non-terminal residue" evidence="3">
    <location>
        <position position="269"/>
    </location>
</feature>
<evidence type="ECO:0000313" key="4">
    <source>
        <dbReference type="Proteomes" id="UP001164746"/>
    </source>
</evidence>
<name>A0ABY7FRZ5_MYAAR</name>
<dbReference type="Proteomes" id="UP001164746">
    <property type="component" value="Chromosome 14"/>
</dbReference>
<proteinExistence type="predicted"/>
<keyword evidence="2" id="KW-1133">Transmembrane helix</keyword>
<dbReference type="EMBL" id="CP111025">
    <property type="protein sequence ID" value="WAR25000.1"/>
    <property type="molecule type" value="Genomic_DNA"/>
</dbReference>